<feature type="transmembrane region" description="Helical" evidence="8">
    <location>
        <begin position="502"/>
        <end position="521"/>
    </location>
</feature>
<feature type="transmembrane region" description="Helical" evidence="8">
    <location>
        <begin position="472"/>
        <end position="496"/>
    </location>
</feature>
<dbReference type="Pfam" id="PF06011">
    <property type="entry name" value="TRP"/>
    <property type="match status" value="1"/>
</dbReference>
<evidence type="ECO:0000256" key="6">
    <source>
        <dbReference type="ARBA" id="ARBA00023136"/>
    </source>
</evidence>
<dbReference type="Pfam" id="PF14558">
    <property type="entry name" value="TRP_N"/>
    <property type="match status" value="1"/>
</dbReference>
<proteinExistence type="inferred from homology"/>
<comment type="caution">
    <text evidence="10">The sequence shown here is derived from an EMBL/GenBank/DDBJ whole genome shotgun (WGS) entry which is preliminary data.</text>
</comment>
<feature type="compositionally biased region" description="Low complexity" evidence="7">
    <location>
        <begin position="746"/>
        <end position="760"/>
    </location>
</feature>
<keyword evidence="11" id="KW-1185">Reference proteome</keyword>
<feature type="transmembrane region" description="Helical" evidence="8">
    <location>
        <begin position="409"/>
        <end position="435"/>
    </location>
</feature>
<evidence type="ECO:0000256" key="5">
    <source>
        <dbReference type="ARBA" id="ARBA00022989"/>
    </source>
</evidence>
<dbReference type="GeneID" id="73378779"/>
<comment type="subcellular location">
    <subcellularLocation>
        <location evidence="1">Membrane</location>
        <topology evidence="1">Multi-pass membrane protein</topology>
    </subcellularLocation>
</comment>
<feature type="transmembrane region" description="Helical" evidence="8">
    <location>
        <begin position="383"/>
        <end position="403"/>
    </location>
</feature>
<protein>
    <submittedName>
        <fullName evidence="10">FLC2</fullName>
    </submittedName>
</protein>
<organism evidence="10 11">
    <name type="scientific">Candida oxycetoniae</name>
    <dbReference type="NCBI Taxonomy" id="497107"/>
    <lineage>
        <taxon>Eukaryota</taxon>
        <taxon>Fungi</taxon>
        <taxon>Dikarya</taxon>
        <taxon>Ascomycota</taxon>
        <taxon>Saccharomycotina</taxon>
        <taxon>Pichiomycetes</taxon>
        <taxon>Debaryomycetaceae</taxon>
        <taxon>Candida/Lodderomyces clade</taxon>
        <taxon>Candida</taxon>
    </lineage>
</organism>
<dbReference type="PANTHER" id="PTHR31145">
    <property type="entry name" value="INTEGRAL MEMBRANE PROTEIN (AFU_ORTHOLOGUE AFUA_7G01610)"/>
    <property type="match status" value="1"/>
</dbReference>
<evidence type="ECO:0000256" key="2">
    <source>
        <dbReference type="ARBA" id="ARBA00010642"/>
    </source>
</evidence>
<dbReference type="InterPro" id="IPR040241">
    <property type="entry name" value="TRP_Flc/Pkd2-like"/>
</dbReference>
<feature type="domain" description="ML-like" evidence="9">
    <location>
        <begin position="1"/>
        <end position="138"/>
    </location>
</feature>
<keyword evidence="4" id="KW-0732">Signal</keyword>
<feature type="region of interest" description="Disordered" evidence="7">
    <location>
        <begin position="642"/>
        <end position="665"/>
    </location>
</feature>
<evidence type="ECO:0000313" key="10">
    <source>
        <dbReference type="EMBL" id="KAI3405943.2"/>
    </source>
</evidence>
<evidence type="ECO:0000313" key="11">
    <source>
        <dbReference type="Proteomes" id="UP001202479"/>
    </source>
</evidence>
<dbReference type="InterPro" id="IPR010308">
    <property type="entry name" value="TRP_C"/>
</dbReference>
<dbReference type="EMBL" id="JAHUZD010000026">
    <property type="protein sequence ID" value="KAI3405943.2"/>
    <property type="molecule type" value="Genomic_DNA"/>
</dbReference>
<feature type="transmembrane region" description="Helical" evidence="8">
    <location>
        <begin position="528"/>
        <end position="551"/>
    </location>
</feature>
<sequence>MENSQFSASYFDVVFYPGNNTVYFDINAMSAIDNKTVAVNVNLIAYGLNVLQVNQSLCAINYELDSNSKNNPLCPLTSGHLNLNSHYPVESSVTDSIPGIAYTIPDLDARVRVIVFDTEDFTQLACVEATLSNGKTVQTKYAAWPIAAISGLGVITSGIVSIIGHSSTAAHIASNSMSLFIYFQSLAITSMMGVARVPPIAAAWAQNFMWSMGLVKVGFVQDIANWYVQSTGGSPTDIIKSSYLSVSVQKKFVKRAISNLFEQAITGTQHRVVKRADIQLDSDNFGTSDSLDPDLYSTNEKASDLAGKILVLRGIQRVAYLLGIEITSLFMTGICFLFFFAFVMIVCLTLFKALIEILITSKMMNEGKFNEYRQQWNGVIKGSIYRLLVISLPQVSLLCIWELTTRDSAGTVVVAVFLLILVCLLLLQAAVRVYLMGRRSVSNFKNPAYLLFGEARFLNRFGFLYVQFRADCYWFILVSLAYIFLKSLFVAVLQTHGKPQSLIVWIIELIYMVVLCWIRPFMDKRTNAFNIVISVINFINALFFVFFSMVFGQPSVVSSVMAVVFFILNAVLALFLLLFTIITCVLALVYKNPDTRYQPMKDDRVSFLPKSTNNKNGGAGGAGYDDEMELMALGEIAMKGHEHGKSNVKEGNNIYDDDEDGSYDEDSVYQKTKNLSGPIVSTTSGSASNYEQYSKRDSLDYMEPTQPGSTIVGNPYNALPTNSSSSTSGGFSFGKTGAYQGSTSSPQNPYFQPQQQQQHQRNTGSRVNFR</sequence>
<keyword evidence="3 8" id="KW-0812">Transmembrane</keyword>
<feature type="transmembrane region" description="Helical" evidence="8">
    <location>
        <begin position="329"/>
        <end position="355"/>
    </location>
</feature>
<comment type="similarity">
    <text evidence="2">Belongs to the transient receptor potential (TRP) ion channel family.</text>
</comment>
<gene>
    <name evidence="10" type="ORF">KGF56_001162</name>
</gene>
<evidence type="ECO:0000256" key="1">
    <source>
        <dbReference type="ARBA" id="ARBA00004141"/>
    </source>
</evidence>
<feature type="transmembrane region" description="Helical" evidence="8">
    <location>
        <begin position="563"/>
        <end position="590"/>
    </location>
</feature>
<dbReference type="PANTHER" id="PTHR31145:SF2">
    <property type="entry name" value="FLAVIN CARRIER PROTEIN 2"/>
    <property type="match status" value="1"/>
</dbReference>
<dbReference type="InterPro" id="IPR032800">
    <property type="entry name" value="TRP_N"/>
</dbReference>
<dbReference type="SMART" id="SM01320">
    <property type="entry name" value="TRP_N"/>
    <property type="match status" value="1"/>
</dbReference>
<dbReference type="GO" id="GO:0055085">
    <property type="term" value="P:transmembrane transport"/>
    <property type="evidence" value="ECO:0007669"/>
    <property type="project" value="TreeGrafter"/>
</dbReference>
<dbReference type="Proteomes" id="UP001202479">
    <property type="component" value="Unassembled WGS sequence"/>
</dbReference>
<evidence type="ECO:0000256" key="3">
    <source>
        <dbReference type="ARBA" id="ARBA00022692"/>
    </source>
</evidence>
<evidence type="ECO:0000256" key="8">
    <source>
        <dbReference type="SAM" id="Phobius"/>
    </source>
</evidence>
<feature type="compositionally biased region" description="Low complexity" evidence="7">
    <location>
        <begin position="723"/>
        <end position="737"/>
    </location>
</feature>
<feature type="compositionally biased region" description="Polar residues" evidence="7">
    <location>
        <begin position="761"/>
        <end position="770"/>
    </location>
</feature>
<accession>A0AAI9SZC6</accession>
<name>A0AAI9SZC6_9ASCO</name>
<dbReference type="GO" id="GO:0016020">
    <property type="term" value="C:membrane"/>
    <property type="evidence" value="ECO:0007669"/>
    <property type="project" value="UniProtKB-SubCell"/>
</dbReference>
<evidence type="ECO:0000256" key="4">
    <source>
        <dbReference type="ARBA" id="ARBA00022729"/>
    </source>
</evidence>
<feature type="compositionally biased region" description="Acidic residues" evidence="7">
    <location>
        <begin position="655"/>
        <end position="665"/>
    </location>
</feature>
<evidence type="ECO:0000259" key="9">
    <source>
        <dbReference type="SMART" id="SM01320"/>
    </source>
</evidence>
<keyword evidence="6 8" id="KW-0472">Membrane</keyword>
<dbReference type="AlphaFoldDB" id="A0AAI9SZC6"/>
<reference evidence="10" key="1">
    <citation type="journal article" date="2022" name="DNA Res.">
        <title>Genome analysis of five recently described species of the CUG-Ser clade uncovers Candida theae as a new hybrid lineage with pathogenic potential in the Candida parapsilosis species complex.</title>
        <authorList>
            <person name="Mixao V."/>
            <person name="Del Olmo V."/>
            <person name="Hegedusova E."/>
            <person name="Saus E."/>
            <person name="Pryszcz L."/>
            <person name="Cillingova A."/>
            <person name="Nosek J."/>
            <person name="Gabaldon T."/>
        </authorList>
    </citation>
    <scope>NUCLEOTIDE SEQUENCE</scope>
    <source>
        <strain evidence="10">CBS 10844</strain>
    </source>
</reference>
<dbReference type="RefSeq" id="XP_049181688.1">
    <property type="nucleotide sequence ID" value="XM_049322256.1"/>
</dbReference>
<dbReference type="GO" id="GO:0009272">
    <property type="term" value="P:fungal-type cell wall biogenesis"/>
    <property type="evidence" value="ECO:0007669"/>
    <property type="project" value="TreeGrafter"/>
</dbReference>
<feature type="region of interest" description="Disordered" evidence="7">
    <location>
        <begin position="700"/>
        <end position="770"/>
    </location>
</feature>
<evidence type="ECO:0000256" key="7">
    <source>
        <dbReference type="SAM" id="MobiDB-lite"/>
    </source>
</evidence>
<keyword evidence="5 8" id="KW-1133">Transmembrane helix</keyword>